<accession>A0A167NA76</accession>
<gene>
    <name evidence="2" type="ORF">CALVIDRAFT_69743</name>
</gene>
<feature type="transmembrane region" description="Helical" evidence="1">
    <location>
        <begin position="18"/>
        <end position="36"/>
    </location>
</feature>
<organism evidence="2 3">
    <name type="scientific">Calocera viscosa (strain TUFC12733)</name>
    <dbReference type="NCBI Taxonomy" id="1330018"/>
    <lineage>
        <taxon>Eukaryota</taxon>
        <taxon>Fungi</taxon>
        <taxon>Dikarya</taxon>
        <taxon>Basidiomycota</taxon>
        <taxon>Agaricomycotina</taxon>
        <taxon>Dacrymycetes</taxon>
        <taxon>Dacrymycetales</taxon>
        <taxon>Dacrymycetaceae</taxon>
        <taxon>Calocera</taxon>
    </lineage>
</organism>
<feature type="transmembrane region" description="Helical" evidence="1">
    <location>
        <begin position="52"/>
        <end position="71"/>
    </location>
</feature>
<reference evidence="2 3" key="1">
    <citation type="journal article" date="2016" name="Mol. Biol. Evol.">
        <title>Comparative Genomics of Early-Diverging Mushroom-Forming Fungi Provides Insights into the Origins of Lignocellulose Decay Capabilities.</title>
        <authorList>
            <person name="Nagy L.G."/>
            <person name="Riley R."/>
            <person name="Tritt A."/>
            <person name="Adam C."/>
            <person name="Daum C."/>
            <person name="Floudas D."/>
            <person name="Sun H."/>
            <person name="Yadav J.S."/>
            <person name="Pangilinan J."/>
            <person name="Larsson K.H."/>
            <person name="Matsuura K."/>
            <person name="Barry K."/>
            <person name="Labutti K."/>
            <person name="Kuo R."/>
            <person name="Ohm R.A."/>
            <person name="Bhattacharya S.S."/>
            <person name="Shirouzu T."/>
            <person name="Yoshinaga Y."/>
            <person name="Martin F.M."/>
            <person name="Grigoriev I.V."/>
            <person name="Hibbett D.S."/>
        </authorList>
    </citation>
    <scope>NUCLEOTIDE SEQUENCE [LARGE SCALE GENOMIC DNA]</scope>
    <source>
        <strain evidence="2 3">TUFC12733</strain>
    </source>
</reference>
<feature type="transmembrane region" description="Helical" evidence="1">
    <location>
        <begin position="222"/>
        <end position="244"/>
    </location>
</feature>
<feature type="transmembrane region" description="Helical" evidence="1">
    <location>
        <begin position="172"/>
        <end position="201"/>
    </location>
</feature>
<name>A0A167NA76_CALVF</name>
<feature type="transmembrane region" description="Helical" evidence="1">
    <location>
        <begin position="111"/>
        <end position="132"/>
    </location>
</feature>
<dbReference type="AlphaFoldDB" id="A0A167NA76"/>
<dbReference type="OrthoDB" id="3351993at2759"/>
<evidence type="ECO:0000313" key="3">
    <source>
        <dbReference type="Proteomes" id="UP000076738"/>
    </source>
</evidence>
<proteinExistence type="predicted"/>
<sequence>MDSTCDGISLTNPDITGIGVRTALYASTVLGIFMTFREKMEQNVNWTTFRDWARTSMVTSSALVIAGLYSAGSPELGLSLVDAQTITLLNMLITVATYVASATWDSRVLGFTFRMATLLHGFLSTAFGIYVYSHPDSFGGVANASPCWPNSNFQFVIFGVSISATNPGLRTFALLFFSLSLAVLVWTNKEAFSLFLLRLLLDPENAFRTSRKKKKTRSIRYTVLKFGLAFATMIYLVVMIEISITRNGLTNSANKWTFGQTLPLVMLLDQLAKAVARWVELRRQAKEKTRAQ</sequence>
<keyword evidence="1" id="KW-0812">Transmembrane</keyword>
<dbReference type="EMBL" id="KV417279">
    <property type="protein sequence ID" value="KZO97504.1"/>
    <property type="molecule type" value="Genomic_DNA"/>
</dbReference>
<feature type="transmembrane region" description="Helical" evidence="1">
    <location>
        <begin position="256"/>
        <end position="276"/>
    </location>
</feature>
<keyword evidence="3" id="KW-1185">Reference proteome</keyword>
<dbReference type="Proteomes" id="UP000076738">
    <property type="component" value="Unassembled WGS sequence"/>
</dbReference>
<protein>
    <submittedName>
        <fullName evidence="2">Uncharacterized protein</fullName>
    </submittedName>
</protein>
<keyword evidence="1" id="KW-0472">Membrane</keyword>
<evidence type="ECO:0000313" key="2">
    <source>
        <dbReference type="EMBL" id="KZO97504.1"/>
    </source>
</evidence>
<evidence type="ECO:0000256" key="1">
    <source>
        <dbReference type="SAM" id="Phobius"/>
    </source>
</evidence>
<dbReference type="STRING" id="1330018.A0A167NA76"/>
<feature type="transmembrane region" description="Helical" evidence="1">
    <location>
        <begin position="83"/>
        <end position="104"/>
    </location>
</feature>
<keyword evidence="1" id="KW-1133">Transmembrane helix</keyword>